<name>A0ABP3RYC8_9ACTN</name>
<proteinExistence type="predicted"/>
<dbReference type="Proteomes" id="UP001500957">
    <property type="component" value="Unassembled WGS sequence"/>
</dbReference>
<comment type="caution">
    <text evidence="1">The sequence shown here is derived from an EMBL/GenBank/DDBJ whole genome shotgun (WGS) entry which is preliminary data.</text>
</comment>
<accession>A0ABP3RYC8</accession>
<protein>
    <submittedName>
        <fullName evidence="1">Enoyl-CoA hydratase-related protein</fullName>
    </submittedName>
</protein>
<dbReference type="PANTHER" id="PTHR11941">
    <property type="entry name" value="ENOYL-COA HYDRATASE-RELATED"/>
    <property type="match status" value="1"/>
</dbReference>
<dbReference type="InterPro" id="IPR029045">
    <property type="entry name" value="ClpP/crotonase-like_dom_sf"/>
</dbReference>
<dbReference type="InterPro" id="IPR001753">
    <property type="entry name" value="Enoyl-CoA_hydra/iso"/>
</dbReference>
<dbReference type="PANTHER" id="PTHR11941:SF133">
    <property type="entry name" value="1,2-EPOXYPHENYLACETYL-COA ISOMERASE"/>
    <property type="match status" value="1"/>
</dbReference>
<evidence type="ECO:0000313" key="2">
    <source>
        <dbReference type="Proteomes" id="UP001500957"/>
    </source>
</evidence>
<dbReference type="CDD" id="cd06558">
    <property type="entry name" value="crotonase-like"/>
    <property type="match status" value="1"/>
</dbReference>
<gene>
    <name evidence="1" type="ORF">GCM10009547_19490</name>
</gene>
<dbReference type="EMBL" id="BAAAHE010000014">
    <property type="protein sequence ID" value="GAA0617369.1"/>
    <property type="molecule type" value="Genomic_DNA"/>
</dbReference>
<organism evidence="1 2">
    <name type="scientific">Sporichthya brevicatena</name>
    <dbReference type="NCBI Taxonomy" id="171442"/>
    <lineage>
        <taxon>Bacteria</taxon>
        <taxon>Bacillati</taxon>
        <taxon>Actinomycetota</taxon>
        <taxon>Actinomycetes</taxon>
        <taxon>Sporichthyales</taxon>
        <taxon>Sporichthyaceae</taxon>
        <taxon>Sporichthya</taxon>
    </lineage>
</organism>
<evidence type="ECO:0000313" key="1">
    <source>
        <dbReference type="EMBL" id="GAA0617369.1"/>
    </source>
</evidence>
<dbReference type="Pfam" id="PF00378">
    <property type="entry name" value="ECH_1"/>
    <property type="match status" value="2"/>
</dbReference>
<dbReference type="Gene3D" id="3.90.226.10">
    <property type="entry name" value="2-enoyl-CoA Hydratase, Chain A, domain 1"/>
    <property type="match status" value="1"/>
</dbReference>
<reference evidence="2" key="1">
    <citation type="journal article" date="2019" name="Int. J. Syst. Evol. Microbiol.">
        <title>The Global Catalogue of Microorganisms (GCM) 10K type strain sequencing project: providing services to taxonomists for standard genome sequencing and annotation.</title>
        <authorList>
            <consortium name="The Broad Institute Genomics Platform"/>
            <consortium name="The Broad Institute Genome Sequencing Center for Infectious Disease"/>
            <person name="Wu L."/>
            <person name="Ma J."/>
        </authorList>
    </citation>
    <scope>NUCLEOTIDE SEQUENCE [LARGE SCALE GENOMIC DNA]</scope>
    <source>
        <strain evidence="2">JCM 10671</strain>
    </source>
</reference>
<sequence>MSDLIVDVRDGVATLTIDREAERNTVGGTLFRELLEASESLENDDAVRAVVVTAHGPFWCSSSDVENLGEWVGRPVDDLLHDPDFAGDMGLPVLSEQARRFDRLGIGRWVLRFSAIQKPLIAAMNGSAAAGGLSLALLHDVRIAAEGARFRSGFLSVGVGPEMGLSWTLPRVVGVPMATRMMLEDVTLDAAAALECGLVHRVLPADQVLPAAQELAARLAAAPPLAVRATIRALRTTGSATFEQQLSLEWDNQRICIPSKDAQRALHALLAKEPTEYTGE</sequence>
<dbReference type="SUPFAM" id="SSF52096">
    <property type="entry name" value="ClpP/crotonase"/>
    <property type="match status" value="1"/>
</dbReference>
<dbReference type="RefSeq" id="WP_344604100.1">
    <property type="nucleotide sequence ID" value="NZ_BAAAHE010000014.1"/>
</dbReference>
<keyword evidence="2" id="KW-1185">Reference proteome</keyword>